<accession>A0A6G1HRY5</accession>
<dbReference type="EMBL" id="ML996699">
    <property type="protein sequence ID" value="KAF2398780.1"/>
    <property type="molecule type" value="Genomic_DNA"/>
</dbReference>
<name>A0A6G1HRY5_9PEZI</name>
<sequence>MYIASSTLGPAPHPLLFRCRAKHSQLSARRVLQLGSGRRALKRREPREDGDAMDLFPGS</sequence>
<dbReference type="AlphaFoldDB" id="A0A6G1HRY5"/>
<proteinExistence type="predicted"/>
<evidence type="ECO:0000256" key="1">
    <source>
        <dbReference type="SAM" id="MobiDB-lite"/>
    </source>
</evidence>
<dbReference type="Proteomes" id="UP000799640">
    <property type="component" value="Unassembled WGS sequence"/>
</dbReference>
<keyword evidence="3" id="KW-1185">Reference proteome</keyword>
<gene>
    <name evidence="2" type="ORF">EJ06DRAFT_531864</name>
</gene>
<feature type="region of interest" description="Disordered" evidence="1">
    <location>
        <begin position="37"/>
        <end position="59"/>
    </location>
</feature>
<protein>
    <submittedName>
        <fullName evidence="2">Uncharacterized protein</fullName>
    </submittedName>
</protein>
<evidence type="ECO:0000313" key="3">
    <source>
        <dbReference type="Proteomes" id="UP000799640"/>
    </source>
</evidence>
<evidence type="ECO:0000313" key="2">
    <source>
        <dbReference type="EMBL" id="KAF2398780.1"/>
    </source>
</evidence>
<reference evidence="2" key="1">
    <citation type="journal article" date="2020" name="Stud. Mycol.">
        <title>101 Dothideomycetes genomes: a test case for predicting lifestyles and emergence of pathogens.</title>
        <authorList>
            <person name="Haridas S."/>
            <person name="Albert R."/>
            <person name="Binder M."/>
            <person name="Bloem J."/>
            <person name="Labutti K."/>
            <person name="Salamov A."/>
            <person name="Andreopoulos B."/>
            <person name="Baker S."/>
            <person name="Barry K."/>
            <person name="Bills G."/>
            <person name="Bluhm B."/>
            <person name="Cannon C."/>
            <person name="Castanera R."/>
            <person name="Culley D."/>
            <person name="Daum C."/>
            <person name="Ezra D."/>
            <person name="Gonzalez J."/>
            <person name="Henrissat B."/>
            <person name="Kuo A."/>
            <person name="Liang C."/>
            <person name="Lipzen A."/>
            <person name="Lutzoni F."/>
            <person name="Magnuson J."/>
            <person name="Mondo S."/>
            <person name="Nolan M."/>
            <person name="Ohm R."/>
            <person name="Pangilinan J."/>
            <person name="Park H.-J."/>
            <person name="Ramirez L."/>
            <person name="Alfaro M."/>
            <person name="Sun H."/>
            <person name="Tritt A."/>
            <person name="Yoshinaga Y."/>
            <person name="Zwiers L.-H."/>
            <person name="Turgeon B."/>
            <person name="Goodwin S."/>
            <person name="Spatafora J."/>
            <person name="Crous P."/>
            <person name="Grigoriev I."/>
        </authorList>
    </citation>
    <scope>NUCLEOTIDE SEQUENCE</scope>
    <source>
        <strain evidence="2">CBS 262.69</strain>
    </source>
</reference>
<organism evidence="2 3">
    <name type="scientific">Trichodelitschia bisporula</name>
    <dbReference type="NCBI Taxonomy" id="703511"/>
    <lineage>
        <taxon>Eukaryota</taxon>
        <taxon>Fungi</taxon>
        <taxon>Dikarya</taxon>
        <taxon>Ascomycota</taxon>
        <taxon>Pezizomycotina</taxon>
        <taxon>Dothideomycetes</taxon>
        <taxon>Dothideomycetes incertae sedis</taxon>
        <taxon>Phaeotrichales</taxon>
        <taxon>Phaeotrichaceae</taxon>
        <taxon>Trichodelitschia</taxon>
    </lineage>
</organism>